<comment type="caution">
    <text evidence="1">The sequence shown here is derived from an EMBL/GenBank/DDBJ whole genome shotgun (WGS) entry which is preliminary data.</text>
</comment>
<reference evidence="1" key="1">
    <citation type="submission" date="2021-11" db="EMBL/GenBank/DDBJ databases">
        <authorList>
            <person name="Islam A."/>
            <person name="Islam S."/>
            <person name="Flora M.S."/>
            <person name="Rahman M."/>
            <person name="Ziaur R.M."/>
            <person name="Epstein J.H."/>
            <person name="Hassan M."/>
            <person name="Klassen M."/>
            <person name="Woodard K."/>
            <person name="Webb A."/>
            <person name="Webby R.J."/>
            <person name="El Zowalaty M.E."/>
        </authorList>
    </citation>
    <scope>NUCLEOTIDE SEQUENCE</scope>
    <source>
        <strain evidence="1">Pbs3</strain>
    </source>
</reference>
<dbReference type="AlphaFoldDB" id="A0AAU9L5X9"/>
<name>A0AAU9L5X9_9STRA</name>
<evidence type="ECO:0000313" key="1">
    <source>
        <dbReference type="EMBL" id="CAH0475541.1"/>
    </source>
</evidence>
<protein>
    <submittedName>
        <fullName evidence="1">Uncharacterized protein</fullName>
    </submittedName>
</protein>
<evidence type="ECO:0000313" key="2">
    <source>
        <dbReference type="Proteomes" id="UP001160483"/>
    </source>
</evidence>
<sequence length="159" mass="18466">MERADSIMNELMVCKAQLERQKKAEMEQTKLLTNRYWSECRIATVDAKRVLNAVVGMFQTKLRLLGRMSRDGAMKRELEVTCDGVQRLTFMKLFNVVHDFSFYMSTAFHSQDPVRYTVEQDQFVDLFGKILYITQWSKTNLLTCLAIRCVTKSVLVSST</sequence>
<accession>A0AAU9L5X9</accession>
<dbReference type="Proteomes" id="UP001160483">
    <property type="component" value="Unassembled WGS sequence"/>
</dbReference>
<organism evidence="1 2">
    <name type="scientific">Peronospora belbahrii</name>
    <dbReference type="NCBI Taxonomy" id="622444"/>
    <lineage>
        <taxon>Eukaryota</taxon>
        <taxon>Sar</taxon>
        <taxon>Stramenopiles</taxon>
        <taxon>Oomycota</taxon>
        <taxon>Peronosporomycetes</taxon>
        <taxon>Peronosporales</taxon>
        <taxon>Peronosporaceae</taxon>
        <taxon>Peronospora</taxon>
    </lineage>
</organism>
<gene>
    <name evidence="1" type="ORF">PBS003_LOCUS2354</name>
</gene>
<proteinExistence type="predicted"/>
<dbReference type="EMBL" id="CAKKTJ010000128">
    <property type="protein sequence ID" value="CAH0475541.1"/>
    <property type="molecule type" value="Genomic_DNA"/>
</dbReference>